<organism evidence="2 3">
    <name type="scientific">Mytilus galloprovincialis</name>
    <name type="common">Mediterranean mussel</name>
    <dbReference type="NCBI Taxonomy" id="29158"/>
    <lineage>
        <taxon>Eukaryota</taxon>
        <taxon>Metazoa</taxon>
        <taxon>Spiralia</taxon>
        <taxon>Lophotrochozoa</taxon>
        <taxon>Mollusca</taxon>
        <taxon>Bivalvia</taxon>
        <taxon>Autobranchia</taxon>
        <taxon>Pteriomorphia</taxon>
        <taxon>Mytilida</taxon>
        <taxon>Mytiloidea</taxon>
        <taxon>Mytilidae</taxon>
        <taxon>Mytilinae</taxon>
        <taxon>Mytilus</taxon>
    </lineage>
</organism>
<dbReference type="EMBL" id="UYJE01009357">
    <property type="protein sequence ID" value="VDI72699.1"/>
    <property type="molecule type" value="Genomic_DNA"/>
</dbReference>
<proteinExistence type="predicted"/>
<sequence length="229" mass="25326">MAGDSLLRRRDDTYRLSGSRRRFMRLWQECLELYGDGNECLLQLGNQRLYSSIQGHPSTSLPSDLNNVNDIAQSTDGDFNDFTDNGNDNAASIADDYVDNIAKTAHSHVNNVAQFADDHVNDVAQTANGHVNDIAQTADDHVNDIDDVANSHVGRVKGVAKKQLYGLNKAIGEHIQTLKEVSYNGPDYNDKDQGKYNDKDQEKYNAKVAVVSNKGSYNDKVPVLSSEGY</sequence>
<dbReference type="OrthoDB" id="6625923at2759"/>
<keyword evidence="3" id="KW-1185">Reference proteome</keyword>
<gene>
    <name evidence="2" type="ORF">MGAL_10B087024</name>
</gene>
<feature type="region of interest" description="Disordered" evidence="1">
    <location>
        <begin position="183"/>
        <end position="202"/>
    </location>
</feature>
<evidence type="ECO:0000256" key="1">
    <source>
        <dbReference type="SAM" id="MobiDB-lite"/>
    </source>
</evidence>
<evidence type="ECO:0000313" key="3">
    <source>
        <dbReference type="Proteomes" id="UP000596742"/>
    </source>
</evidence>
<dbReference type="AlphaFoldDB" id="A0A8B6H2X3"/>
<protein>
    <submittedName>
        <fullName evidence="2">Uncharacterized protein</fullName>
    </submittedName>
</protein>
<dbReference type="Gene3D" id="1.20.120.20">
    <property type="entry name" value="Apolipoprotein"/>
    <property type="match status" value="1"/>
</dbReference>
<comment type="caution">
    <text evidence="2">The sequence shown here is derived from an EMBL/GenBank/DDBJ whole genome shotgun (WGS) entry which is preliminary data.</text>
</comment>
<dbReference type="Proteomes" id="UP000596742">
    <property type="component" value="Unassembled WGS sequence"/>
</dbReference>
<name>A0A8B6H2X3_MYTGA</name>
<accession>A0A8B6H2X3</accession>
<evidence type="ECO:0000313" key="2">
    <source>
        <dbReference type="EMBL" id="VDI72699.1"/>
    </source>
</evidence>
<reference evidence="2" key="1">
    <citation type="submission" date="2018-11" db="EMBL/GenBank/DDBJ databases">
        <authorList>
            <person name="Alioto T."/>
            <person name="Alioto T."/>
        </authorList>
    </citation>
    <scope>NUCLEOTIDE SEQUENCE</scope>
</reference>
<feature type="compositionally biased region" description="Basic and acidic residues" evidence="1">
    <location>
        <begin position="188"/>
        <end position="202"/>
    </location>
</feature>